<protein>
    <submittedName>
        <fullName evidence="1">Uncharacterized protein</fullName>
    </submittedName>
</protein>
<dbReference type="Proteomes" id="UP000077069">
    <property type="component" value="Unassembled WGS sequence"/>
</dbReference>
<dbReference type="AlphaFoldDB" id="A0A177CDM5"/>
<reference evidence="1 2" key="1">
    <citation type="submission" date="2016-05" db="EMBL/GenBank/DDBJ databases">
        <title>Comparative analysis of secretome profiles of manganese(II)-oxidizing ascomycete fungi.</title>
        <authorList>
            <consortium name="DOE Joint Genome Institute"/>
            <person name="Zeiner C.A."/>
            <person name="Purvine S.O."/>
            <person name="Zink E.M."/>
            <person name="Wu S."/>
            <person name="Pasa-Tolic L."/>
            <person name="Chaput D.L."/>
            <person name="Haridas S."/>
            <person name="Grigoriev I.V."/>
            <person name="Santelli C.M."/>
            <person name="Hansel C.M."/>
        </authorList>
    </citation>
    <scope>NUCLEOTIDE SEQUENCE [LARGE SCALE GENOMIC DNA]</scope>
    <source>
        <strain evidence="1 2">AP3s5-JAC2a</strain>
    </source>
</reference>
<proteinExistence type="predicted"/>
<organism evidence="1 2">
    <name type="scientific">Paraphaeosphaeria sporulosa</name>
    <dbReference type="NCBI Taxonomy" id="1460663"/>
    <lineage>
        <taxon>Eukaryota</taxon>
        <taxon>Fungi</taxon>
        <taxon>Dikarya</taxon>
        <taxon>Ascomycota</taxon>
        <taxon>Pezizomycotina</taxon>
        <taxon>Dothideomycetes</taxon>
        <taxon>Pleosporomycetidae</taxon>
        <taxon>Pleosporales</taxon>
        <taxon>Massarineae</taxon>
        <taxon>Didymosphaeriaceae</taxon>
        <taxon>Paraphaeosphaeria</taxon>
    </lineage>
</organism>
<evidence type="ECO:0000313" key="2">
    <source>
        <dbReference type="Proteomes" id="UP000077069"/>
    </source>
</evidence>
<dbReference type="RefSeq" id="XP_018036109.1">
    <property type="nucleotide sequence ID" value="XM_018187220.1"/>
</dbReference>
<accession>A0A177CDM5</accession>
<sequence>MLVISSVTLSRKELTRTRFTSSKPYHFKLGSYIIHACHRPKHFDRTYHLLNSCLCESPTSHASPHLTSNHPLSIGVKRTMILEMSTPTLSTTITRTESYHKSSKLAWLSTNPAHCFVSFRFRVHSIIPPPPLPPPKCIRIPSQNLCAENRCKTSPPRIGTRKRSFINPPKRPSLSLRICPKKYPKTVCGLYCPGFSSARLAATRWRCIRGHVI</sequence>
<keyword evidence="2" id="KW-1185">Reference proteome</keyword>
<evidence type="ECO:0000313" key="1">
    <source>
        <dbReference type="EMBL" id="OAG05744.1"/>
    </source>
</evidence>
<dbReference type="GeneID" id="28770706"/>
<name>A0A177CDM5_9PLEO</name>
<dbReference type="EMBL" id="KV441552">
    <property type="protein sequence ID" value="OAG05744.1"/>
    <property type="molecule type" value="Genomic_DNA"/>
</dbReference>
<gene>
    <name evidence="1" type="ORF">CC84DRAFT_733780</name>
</gene>
<dbReference type="InParanoid" id="A0A177CDM5"/>